<gene>
    <name evidence="1" type="ORF">OSB_19470</name>
</gene>
<proteinExistence type="predicted"/>
<dbReference type="InterPro" id="IPR021791">
    <property type="entry name" value="Phage_TAC_11"/>
</dbReference>
<dbReference type="STRING" id="1458307.OSB_19470"/>
<accession>A0A0K0Y6L3</accession>
<dbReference type="Proteomes" id="UP000067444">
    <property type="component" value="Chromosome"/>
</dbReference>
<protein>
    <submittedName>
        <fullName evidence="1">Uncharacterized protein</fullName>
    </submittedName>
</protein>
<sequence>MEASTPHNPPHNPWAGEVSLVVDGQAYACKLTLGALAELEAALGADTLVELVKRFESGAFSTRDVLALIVAGLRGGGWQGSARDMVGAQIEGGVVRAAEAAAQLLARAFAAP</sequence>
<dbReference type="OrthoDB" id="7206814at2"/>
<keyword evidence="2" id="KW-1185">Reference proteome</keyword>
<reference evidence="1 2" key="1">
    <citation type="journal article" date="2015" name="Genome Announc.">
        <title>Closed Genome Sequence of Octadecabacter temperatus SB1, the First Mesophilic Species of the Genus Octadecabacter.</title>
        <authorList>
            <person name="Voget S."/>
            <person name="Billerbeck S."/>
            <person name="Simon M."/>
            <person name="Daniel R."/>
        </authorList>
    </citation>
    <scope>NUCLEOTIDE SEQUENCE [LARGE SCALE GENOMIC DNA]</scope>
    <source>
        <strain evidence="1 2">SB1</strain>
    </source>
</reference>
<dbReference type="AlphaFoldDB" id="A0A0K0Y6L3"/>
<evidence type="ECO:0000313" key="2">
    <source>
        <dbReference type="Proteomes" id="UP000067444"/>
    </source>
</evidence>
<dbReference type="RefSeq" id="WP_049834785.1">
    <property type="nucleotide sequence ID" value="NZ_CP012160.1"/>
</dbReference>
<evidence type="ECO:0000313" key="1">
    <source>
        <dbReference type="EMBL" id="AKS46487.1"/>
    </source>
</evidence>
<organism evidence="1 2">
    <name type="scientific">Octadecabacter temperatus</name>
    <dbReference type="NCBI Taxonomy" id="1458307"/>
    <lineage>
        <taxon>Bacteria</taxon>
        <taxon>Pseudomonadati</taxon>
        <taxon>Pseudomonadota</taxon>
        <taxon>Alphaproteobacteria</taxon>
        <taxon>Rhodobacterales</taxon>
        <taxon>Roseobacteraceae</taxon>
        <taxon>Octadecabacter</taxon>
    </lineage>
</organism>
<dbReference type="Pfam" id="PF11836">
    <property type="entry name" value="Phage_TAC_11"/>
    <property type="match status" value="1"/>
</dbReference>
<dbReference type="EMBL" id="CP012160">
    <property type="protein sequence ID" value="AKS46487.1"/>
    <property type="molecule type" value="Genomic_DNA"/>
</dbReference>
<dbReference type="PATRIC" id="fig|1458307.3.peg.1962"/>
<dbReference type="KEGG" id="otm:OSB_19470"/>
<name>A0A0K0Y6L3_9RHOB</name>